<evidence type="ECO:0000259" key="13">
    <source>
        <dbReference type="PROSITE" id="PS51749"/>
    </source>
</evidence>
<protein>
    <recommendedName>
        <fullName evidence="12">CRISPR-associated endonuclease Cas9</fullName>
        <ecNumber evidence="12">3.1.-.-</ecNumber>
    </recommendedName>
</protein>
<dbReference type="InterPro" id="IPR032239">
    <property type="entry name" value="Cas9-BH"/>
</dbReference>
<dbReference type="GO" id="GO:0046872">
    <property type="term" value="F:metal ion binding"/>
    <property type="evidence" value="ECO:0007669"/>
    <property type="project" value="UniProtKB-UniRule"/>
</dbReference>
<proteinExistence type="inferred from homology"/>
<sequence>MNIKKAVDYTIGLDLGTGSVGWAVVSGDGSLYKRCGKPTMGSRLFSSAETAAATRLKRGQRRRYDRRRQRVERLQEIFAEAMSGVDPLFFVRMRQGALCAQDRSDAFGSDAKHALFNTEDFTEADYYKRFPTIWHLRKHLVESHEKADLRLIYLALHNIVKYRGNFLREDESGITAANANAEAAVAAFVNSMSDYLDTHDEEELSFDPDDEGLRRALDAKGLSTAARADAFEQALHLSDSKRAKLIARACVGYKIEFANLFFGLEKSESTGLSIQDDERVEAFLSICPDDARPVFEAFQALYSSFVLSSILGGATSISEAMIASYERHAADLAIVKALVKEYLGIGAYRKMFRGPKNASGDYDINKLPKGSYTAYITGEKLANGKGCTHEDFLKNLRKVLSSSKELVQDERYCSIRDRLEADDSEFLAKQKTRANGAIPFQLHLEEMTAIIEHQGVFYPFLTEYQQELQKLVSARIPYYVGPLNAGHDPLGNYPSNTVDHSRKFAWSVRREGMENARAYPWNFEEVIDVDKTAELFIRRMTGTCTYLYGEPVLPRCSLLYEEFCVLNELNSAKWCEAGRSPHRFDWADREEMVEDLFKSRKAVSHKLVEDWLRMREEVIDPVVSGTQGETGFESKLSSYNDFCKILHVRRLEDDNCPLRIWDIEQIILWNTVFEDRAILCRKLEQAYGDVLDAEQIKRIVKKRYTGWGRLSEKLLLGIKANTPMGPMSIMDILRHGDPTTGHHRQAMNLMETLREEAFGFERTIEGINREHLEQGTFSLDDMPGSPALRRSVNQALRIIDDIVSLTGSAPARICIEVTRDDDMAKKGKRTATRYQKLVDALGKLKDDAVEFDKNVLADLKASKNKLDNEQLVLYFMQSGKSLYSGEPLDINQLHTYEVDHIIPQCYMKDDSFDNKALVRKEENQRKLDSLLLDTRIIGAQRAWWTALNRAGLISDKKLKNLTCTDVTERMMKGFINRQLVETSQIVKFVRQLCEQKYPGTKVISVKASLGHELRERCGLIKCREFNNYHHAHDAYIACEMARFIEYRYPKWQDGFDLAMIRRYVKSLGGDFATTRRLPGRSGFIVDSFLSDGFDKVTGEIFKDQWDASAVVGRIRRVMGYKEIFITRMLEEQTGALWDETVYSPRDSSKGKNLAMPLKGYGTDRALDPKKYGGFNKVKQAYFFAFRAQDKKGNWKNFFEGVPIHLIDKIGRSEEALGVYANQIASENACHDAQVLRAKIPLRQKFELDGSLFYLYGRSNKTNEIRSARELAGSLELTVRAKAAIESVEDLDQEERLALFKELVGMLECCCPRLASSLSLMGHVDDVATLEDAAFSKLIAQIVRVSKTDLQGCDLSMLGRSPSSGYMLVNLASNLSSIIWIDESVTGMYVRKTTYEDMVNGL</sequence>
<comment type="domain">
    <text evidence="12">Has 2 endonuclease domains. The discontinuous RuvC-like domain cleaves the target DNA noncomplementary to crRNA while the HNH nuclease domain cleaves the target DNA complementary to crRNA.</text>
</comment>
<name>A0A921IQK3_9ACTN</name>
<dbReference type="GO" id="GO:0016787">
    <property type="term" value="F:hydrolase activity"/>
    <property type="evidence" value="ECO:0007669"/>
    <property type="project" value="UniProtKB-KW"/>
</dbReference>
<keyword evidence="3" id="KW-0479">Metal-binding</keyword>
<evidence type="ECO:0000256" key="3">
    <source>
        <dbReference type="ARBA" id="ARBA00022723"/>
    </source>
</evidence>
<feature type="domain" description="HNH Cas9-type" evidence="13">
    <location>
        <begin position="827"/>
        <end position="979"/>
    </location>
</feature>
<comment type="cofactor">
    <cofactor evidence="1">
        <name>Mg(2+)</name>
        <dbReference type="ChEBI" id="CHEBI:18420"/>
    </cofactor>
</comment>
<evidence type="ECO:0000256" key="7">
    <source>
        <dbReference type="ARBA" id="ARBA00022884"/>
    </source>
</evidence>
<feature type="active site" description="Proton acceptor for HNH nuclease domain" evidence="12">
    <location>
        <position position="900"/>
    </location>
</feature>
<dbReference type="NCBIfam" id="TIGR01865">
    <property type="entry name" value="cas_Csn1"/>
    <property type="match status" value="1"/>
</dbReference>
<evidence type="ECO:0000256" key="6">
    <source>
        <dbReference type="ARBA" id="ARBA00022842"/>
    </source>
</evidence>
<dbReference type="GO" id="GO:0003723">
    <property type="term" value="F:RNA binding"/>
    <property type="evidence" value="ECO:0007669"/>
    <property type="project" value="UniProtKB-UniRule"/>
</dbReference>
<dbReference type="InterPro" id="IPR032237">
    <property type="entry name" value="Cas9_PI"/>
</dbReference>
<comment type="subunit">
    <text evidence="11 12">Monomer. Binds crRNA and tracrRNA.</text>
</comment>
<dbReference type="InterPro" id="IPR003615">
    <property type="entry name" value="HNH_nuc"/>
</dbReference>
<dbReference type="InterPro" id="IPR033114">
    <property type="entry name" value="HNH_CAS9"/>
</dbReference>
<evidence type="ECO:0000256" key="5">
    <source>
        <dbReference type="ARBA" id="ARBA00022801"/>
    </source>
</evidence>
<dbReference type="GO" id="GO:0043571">
    <property type="term" value="P:maintenance of CRISPR repeat elements"/>
    <property type="evidence" value="ECO:0007669"/>
    <property type="project" value="UniProtKB-UniRule"/>
</dbReference>
<evidence type="ECO:0000313" key="14">
    <source>
        <dbReference type="EMBL" id="HJG30180.1"/>
    </source>
</evidence>
<evidence type="ECO:0000256" key="10">
    <source>
        <dbReference type="ARBA" id="ARBA00023211"/>
    </source>
</evidence>
<keyword evidence="8 12" id="KW-0051">Antiviral defense</keyword>
<keyword evidence="6" id="KW-0460">Magnesium</keyword>
<dbReference type="InterPro" id="IPR028629">
    <property type="entry name" value="Cas9"/>
</dbReference>
<evidence type="ECO:0000256" key="2">
    <source>
        <dbReference type="ARBA" id="ARBA00022722"/>
    </source>
</evidence>
<organism evidence="14 15">
    <name type="scientific">Collinsella ihumii</name>
    <dbReference type="NCBI Taxonomy" id="1720204"/>
    <lineage>
        <taxon>Bacteria</taxon>
        <taxon>Bacillati</taxon>
        <taxon>Actinomycetota</taxon>
        <taxon>Coriobacteriia</taxon>
        <taxon>Coriobacteriales</taxon>
        <taxon>Coriobacteriaceae</taxon>
        <taxon>Collinsella</taxon>
    </lineage>
</organism>
<dbReference type="Pfam" id="PF16592">
    <property type="entry name" value="Cas9_REC"/>
    <property type="match status" value="1"/>
</dbReference>
<dbReference type="Gene3D" id="3.30.420.10">
    <property type="entry name" value="Ribonuclease H-like superfamily/Ribonuclease H"/>
    <property type="match status" value="1"/>
</dbReference>
<dbReference type="Pfam" id="PF22702">
    <property type="entry name" value="Cas9_RuvC"/>
    <property type="match status" value="1"/>
</dbReference>
<dbReference type="InterPro" id="IPR055228">
    <property type="entry name" value="Cas9_RuvC"/>
</dbReference>
<dbReference type="Pfam" id="PF16595">
    <property type="entry name" value="Cas9_PI"/>
    <property type="match status" value="1"/>
</dbReference>
<dbReference type="GO" id="GO:0003677">
    <property type="term" value="F:DNA binding"/>
    <property type="evidence" value="ECO:0007669"/>
    <property type="project" value="UniProtKB-UniRule"/>
</dbReference>
<keyword evidence="10" id="KW-0464">Manganese</keyword>
<evidence type="ECO:0000256" key="4">
    <source>
        <dbReference type="ARBA" id="ARBA00022759"/>
    </source>
</evidence>
<keyword evidence="7 12" id="KW-0694">RNA-binding</keyword>
<dbReference type="InterPro" id="IPR032240">
    <property type="entry name" value="Cas9_REC"/>
</dbReference>
<dbReference type="EMBL" id="DYVF01000019">
    <property type="protein sequence ID" value="HJG30180.1"/>
    <property type="molecule type" value="Genomic_DNA"/>
</dbReference>
<evidence type="ECO:0000256" key="9">
    <source>
        <dbReference type="ARBA" id="ARBA00023125"/>
    </source>
</evidence>
<reference evidence="14" key="1">
    <citation type="journal article" date="2021" name="PeerJ">
        <title>Extensive microbial diversity within the chicken gut microbiome revealed by metagenomics and culture.</title>
        <authorList>
            <person name="Gilroy R."/>
            <person name="Ravi A."/>
            <person name="Getino M."/>
            <person name="Pursley I."/>
            <person name="Horton D.L."/>
            <person name="Alikhan N.F."/>
            <person name="Baker D."/>
            <person name="Gharbi K."/>
            <person name="Hall N."/>
            <person name="Watson M."/>
            <person name="Adriaenssens E.M."/>
            <person name="Foster-Nyarko E."/>
            <person name="Jarju S."/>
            <person name="Secka A."/>
            <person name="Antonio M."/>
            <person name="Oren A."/>
            <person name="Chaudhuri R.R."/>
            <person name="La Ragione R."/>
            <person name="Hildebrand F."/>
            <person name="Pallen M.J."/>
        </authorList>
    </citation>
    <scope>NUCLEOTIDE SEQUENCE</scope>
    <source>
        <strain evidence="14">ChiGjej2B2-7701</strain>
    </source>
</reference>
<keyword evidence="2 12" id="KW-0540">Nuclease</keyword>
<dbReference type="InterPro" id="IPR036397">
    <property type="entry name" value="RNaseH_sf"/>
</dbReference>
<reference evidence="14" key="2">
    <citation type="submission" date="2021-09" db="EMBL/GenBank/DDBJ databases">
        <authorList>
            <person name="Gilroy R."/>
        </authorList>
    </citation>
    <scope>NUCLEOTIDE SEQUENCE</scope>
    <source>
        <strain evidence="14">ChiGjej2B2-7701</strain>
    </source>
</reference>
<dbReference type="Proteomes" id="UP000746751">
    <property type="component" value="Unassembled WGS sequence"/>
</dbReference>
<dbReference type="Pfam" id="PF16593">
    <property type="entry name" value="Cas9-BH"/>
    <property type="match status" value="1"/>
</dbReference>
<keyword evidence="4 12" id="KW-0255">Endonuclease</keyword>
<evidence type="ECO:0000256" key="8">
    <source>
        <dbReference type="ARBA" id="ARBA00023118"/>
    </source>
</evidence>
<accession>A0A921IQK3</accession>
<comment type="caution">
    <text evidence="12">Lacks conserved residue(s) required for the propagation of feature annotation.</text>
</comment>
<feature type="active site" description="For RuvC-like nuclease domain" evidence="12">
    <location>
        <position position="14"/>
    </location>
</feature>
<dbReference type="GO" id="GO:0051607">
    <property type="term" value="P:defense response to virus"/>
    <property type="evidence" value="ECO:0007669"/>
    <property type="project" value="UniProtKB-UniRule"/>
</dbReference>
<comment type="caution">
    <text evidence="14">The sequence shown here is derived from an EMBL/GenBank/DDBJ whole genome shotgun (WGS) entry which is preliminary data.</text>
</comment>
<evidence type="ECO:0000313" key="15">
    <source>
        <dbReference type="Proteomes" id="UP000746751"/>
    </source>
</evidence>
<keyword evidence="9 12" id="KW-0238">DNA-binding</keyword>
<comment type="function">
    <text evidence="12">CRISPR (clustered regularly interspaced short palindromic repeat) is an adaptive immune system that provides protection against mobile genetic elements (viruses, transposable elements and conjugative plasmids). CRISPR clusters contain spacers, sequences complementary to antecedent mobile elements, and target invading nucleic acids. CRISPR clusters are transcribed and processed into CRISPR RNA (crRNA). In type II CRISPR systems correct processing of pre-crRNA requires a trans-encoded small RNA (tracrRNA), endogenous ribonuclease 3 (rnc) and this protein. The tracrRNA serves as a guide for ribonuclease 3-aided processing of pre-crRNA. Subsequently Cas9/crRNA/tracrRNA endonucleolytically cleaves linear or circular dsDNA target complementary to the spacer; Cas9 is inactive in the absence of the 2 guide RNAs (gRNA). Cas9 recognizes the protospacer adjacent motif (PAM) in the CRISPR repeat sequences to help distinguish self versus nonself, as targets within the bacterial CRISPR locus do not have PAMs. PAM recognition is also required for catalytic activity.</text>
</comment>
<dbReference type="HAMAP" id="MF_01480">
    <property type="entry name" value="Cas9"/>
    <property type="match status" value="1"/>
</dbReference>
<dbReference type="PROSITE" id="PS51749">
    <property type="entry name" value="HNH_CAS9"/>
    <property type="match status" value="1"/>
</dbReference>
<evidence type="ECO:0000256" key="1">
    <source>
        <dbReference type="ARBA" id="ARBA00001946"/>
    </source>
</evidence>
<dbReference type="GO" id="GO:0004519">
    <property type="term" value="F:endonuclease activity"/>
    <property type="evidence" value="ECO:0007669"/>
    <property type="project" value="UniProtKB-UniRule"/>
</dbReference>
<dbReference type="EC" id="3.1.-.-" evidence="12"/>
<evidence type="ECO:0000256" key="11">
    <source>
        <dbReference type="ARBA" id="ARBA00046380"/>
    </source>
</evidence>
<keyword evidence="5 12" id="KW-0378">Hydrolase</keyword>
<dbReference type="Pfam" id="PF13395">
    <property type="entry name" value="HNH_4"/>
    <property type="match status" value="1"/>
</dbReference>
<evidence type="ECO:0000256" key="12">
    <source>
        <dbReference type="HAMAP-Rule" id="MF_01480"/>
    </source>
</evidence>
<comment type="similarity">
    <text evidence="12">Belongs to the CRISPR-associated Cas9 family.</text>
</comment>
<gene>
    <name evidence="12 14" type="primary">cas9</name>
    <name evidence="14" type="ORF">K8U80_02160</name>
</gene>